<dbReference type="Pfam" id="PF07676">
    <property type="entry name" value="PD40"/>
    <property type="match status" value="2"/>
</dbReference>
<dbReference type="PANTHER" id="PTHR36842:SF1">
    <property type="entry name" value="PROTEIN TOLB"/>
    <property type="match status" value="1"/>
</dbReference>
<organism evidence="3">
    <name type="scientific">marine sediment metagenome</name>
    <dbReference type="NCBI Taxonomy" id="412755"/>
    <lineage>
        <taxon>unclassified sequences</taxon>
        <taxon>metagenomes</taxon>
        <taxon>ecological metagenomes</taxon>
    </lineage>
</organism>
<dbReference type="SUPFAM" id="SSF69304">
    <property type="entry name" value="Tricorn protease N-terminal domain"/>
    <property type="match status" value="1"/>
</dbReference>
<evidence type="ECO:0008006" key="4">
    <source>
        <dbReference type="Google" id="ProtNLM"/>
    </source>
</evidence>
<evidence type="ECO:0000313" key="3">
    <source>
        <dbReference type="EMBL" id="GAH39134.1"/>
    </source>
</evidence>
<gene>
    <name evidence="3" type="ORF">S03H2_24513</name>
</gene>
<comment type="similarity">
    <text evidence="1">Belongs to the TolB family.</text>
</comment>
<name>X1GC22_9ZZZZ</name>
<dbReference type="EMBL" id="BARU01013637">
    <property type="protein sequence ID" value="GAH39134.1"/>
    <property type="molecule type" value="Genomic_DNA"/>
</dbReference>
<evidence type="ECO:0000256" key="1">
    <source>
        <dbReference type="ARBA" id="ARBA00009820"/>
    </source>
</evidence>
<reference evidence="3" key="1">
    <citation type="journal article" date="2014" name="Front. Microbiol.">
        <title>High frequency of phylogenetically diverse reductive dehalogenase-homologous genes in deep subseafloor sedimentary metagenomes.</title>
        <authorList>
            <person name="Kawai M."/>
            <person name="Futagami T."/>
            <person name="Toyoda A."/>
            <person name="Takaki Y."/>
            <person name="Nishi S."/>
            <person name="Hori S."/>
            <person name="Arai W."/>
            <person name="Tsubouchi T."/>
            <person name="Morono Y."/>
            <person name="Uchiyama I."/>
            <person name="Ito T."/>
            <person name="Fujiyama A."/>
            <person name="Inagaki F."/>
            <person name="Takami H."/>
        </authorList>
    </citation>
    <scope>NUCLEOTIDE SEQUENCE</scope>
    <source>
        <strain evidence="3">Expedition CK06-06</strain>
    </source>
</reference>
<dbReference type="InterPro" id="IPR011659">
    <property type="entry name" value="WD40"/>
</dbReference>
<comment type="caution">
    <text evidence="3">The sequence shown here is derived from an EMBL/GenBank/DDBJ whole genome shotgun (WGS) entry which is preliminary data.</text>
</comment>
<proteinExistence type="inferred from homology"/>
<dbReference type="AlphaFoldDB" id="X1GC22"/>
<feature type="non-terminal residue" evidence="3">
    <location>
        <position position="1"/>
    </location>
</feature>
<accession>X1GC22</accession>
<feature type="non-terminal residue" evidence="3">
    <location>
        <position position="193"/>
    </location>
</feature>
<feature type="compositionally biased region" description="Polar residues" evidence="2">
    <location>
        <begin position="168"/>
        <end position="178"/>
    </location>
</feature>
<dbReference type="InterPro" id="IPR011042">
    <property type="entry name" value="6-blade_b-propeller_TolB-like"/>
</dbReference>
<evidence type="ECO:0000256" key="2">
    <source>
        <dbReference type="SAM" id="MobiDB-lite"/>
    </source>
</evidence>
<dbReference type="Gene3D" id="2.120.10.30">
    <property type="entry name" value="TolB, C-terminal domain"/>
    <property type="match status" value="1"/>
</dbReference>
<protein>
    <recommendedName>
        <fullName evidence="4">Dipeptidylpeptidase IV N-terminal domain-containing protein</fullName>
    </recommendedName>
</protein>
<feature type="region of interest" description="Disordered" evidence="2">
    <location>
        <begin position="164"/>
        <end position="183"/>
    </location>
</feature>
<sequence>IYNGEEPQFTIYQRPADGSEDTRLLLKEPVDTGPTSISPDGKLLIFNTDVVGKSSDIMILALDGSAETRPFLSTRFREEDGVVSPDGNWLAYVNNESGEGQVYAMAFPDGGSRVQISIEGGETPIWSPLGDEIFFLDRSGLMVAAVDREKTNPKELAVDRPRRLMTGPFSNTNPNREFSITPDGKRFLTTHLP</sequence>
<dbReference type="PANTHER" id="PTHR36842">
    <property type="entry name" value="PROTEIN TOLB HOMOLOG"/>
    <property type="match status" value="1"/>
</dbReference>